<dbReference type="AlphaFoldDB" id="A0A423X9G9"/>
<protein>
    <submittedName>
        <fullName evidence="1">Uncharacterized protein</fullName>
    </submittedName>
</protein>
<evidence type="ECO:0000313" key="1">
    <source>
        <dbReference type="EMBL" id="ROW12473.1"/>
    </source>
</evidence>
<accession>A0A423X9G9</accession>
<name>A0A423X9G9_9PEZI</name>
<dbReference type="EMBL" id="LKEA01000001">
    <property type="protein sequence ID" value="ROW12473.1"/>
    <property type="molecule type" value="Genomic_DNA"/>
</dbReference>
<sequence>MSSTLLRLGKGNPEIVVPHPPEVIFFEQGSTQAKWERSPPALRACWRGDDRALVDPTGVSWRTPIKLGPALGRGFEQQLGRRWMENPST</sequence>
<dbReference type="Proteomes" id="UP000283895">
    <property type="component" value="Unassembled WGS sequence"/>
</dbReference>
<proteinExistence type="predicted"/>
<organism evidence="1 2">
    <name type="scientific">Cytospora schulzeri</name>
    <dbReference type="NCBI Taxonomy" id="448051"/>
    <lineage>
        <taxon>Eukaryota</taxon>
        <taxon>Fungi</taxon>
        <taxon>Dikarya</taxon>
        <taxon>Ascomycota</taxon>
        <taxon>Pezizomycotina</taxon>
        <taxon>Sordariomycetes</taxon>
        <taxon>Sordariomycetidae</taxon>
        <taxon>Diaporthales</taxon>
        <taxon>Cytosporaceae</taxon>
        <taxon>Cytospora</taxon>
    </lineage>
</organism>
<keyword evidence="2" id="KW-1185">Reference proteome</keyword>
<reference evidence="1 2" key="1">
    <citation type="submission" date="2015-09" db="EMBL/GenBank/DDBJ databases">
        <title>Host preference determinants of Valsa canker pathogens revealed by comparative genomics.</title>
        <authorList>
            <person name="Yin Z."/>
            <person name="Huang L."/>
        </authorList>
    </citation>
    <scope>NUCLEOTIDE SEQUENCE [LARGE SCALE GENOMIC DNA]</scope>
    <source>
        <strain evidence="1 2">03-1</strain>
    </source>
</reference>
<gene>
    <name evidence="1" type="ORF">VMCG_00019</name>
</gene>
<evidence type="ECO:0000313" key="2">
    <source>
        <dbReference type="Proteomes" id="UP000283895"/>
    </source>
</evidence>
<comment type="caution">
    <text evidence="1">The sequence shown here is derived from an EMBL/GenBank/DDBJ whole genome shotgun (WGS) entry which is preliminary data.</text>
</comment>